<sequence length="277" mass="32008">MMLQASSTNNIHMLSTPRSTSSSSRTTRVLEELQENLEGIQKELESTKLQLLTVKENKEQSEKENEEFIESNKQLRADIQEIMQVLESKQQLLDSTKKSSVGTENRVKQLKDEALAARKELDDLKRREHTIEKERRTIELLKEKQLQSQKTLEQTVAQSKAEFAKEIQSMEMELASVQDQINTLKQKDMVAEVKEVVEKQSKERQALIQKYHQVQKEIEANNQQFVELVKQELKDLMDQLTQQHDLSSLETEVDNCKEDVQGLVNRIKTNAAVSISE</sequence>
<dbReference type="EMBL" id="LUGH01000009">
    <property type="protein sequence ID" value="OBZ91514.1"/>
    <property type="molecule type" value="Genomic_DNA"/>
</dbReference>
<dbReference type="Proteomes" id="UP000093000">
    <property type="component" value="Unassembled WGS sequence"/>
</dbReference>
<comment type="caution">
    <text evidence="2">The sequence shown here is derived from an EMBL/GenBank/DDBJ whole genome shotgun (WGS) entry which is preliminary data.</text>
</comment>
<proteinExistence type="predicted"/>
<evidence type="ECO:0000313" key="2">
    <source>
        <dbReference type="EMBL" id="OBZ91514.1"/>
    </source>
</evidence>
<protein>
    <submittedName>
        <fullName evidence="2">Uncharacterized protein</fullName>
    </submittedName>
</protein>
<dbReference type="AlphaFoldDB" id="A0A1C7NVK8"/>
<gene>
    <name evidence="2" type="ORF">A0J61_00433</name>
</gene>
<keyword evidence="3" id="KW-1185">Reference proteome</keyword>
<dbReference type="InParanoid" id="A0A1C7NVK8"/>
<name>A0A1C7NVK8_9FUNG</name>
<dbReference type="OrthoDB" id="2276367at2759"/>
<evidence type="ECO:0000313" key="3">
    <source>
        <dbReference type="Proteomes" id="UP000093000"/>
    </source>
</evidence>
<organism evidence="2 3">
    <name type="scientific">Choanephora cucurbitarum</name>
    <dbReference type="NCBI Taxonomy" id="101091"/>
    <lineage>
        <taxon>Eukaryota</taxon>
        <taxon>Fungi</taxon>
        <taxon>Fungi incertae sedis</taxon>
        <taxon>Mucoromycota</taxon>
        <taxon>Mucoromycotina</taxon>
        <taxon>Mucoromycetes</taxon>
        <taxon>Mucorales</taxon>
        <taxon>Mucorineae</taxon>
        <taxon>Choanephoraceae</taxon>
        <taxon>Choanephoroideae</taxon>
        <taxon>Choanephora</taxon>
    </lineage>
</organism>
<reference evidence="2 3" key="1">
    <citation type="submission" date="2016-03" db="EMBL/GenBank/DDBJ databases">
        <title>Choanephora cucurbitarum.</title>
        <authorList>
            <person name="Min B."/>
            <person name="Park H."/>
            <person name="Park J.-H."/>
            <person name="Shin H.-D."/>
            <person name="Choi I.-G."/>
        </authorList>
    </citation>
    <scope>NUCLEOTIDE SEQUENCE [LARGE SCALE GENOMIC DNA]</scope>
    <source>
        <strain evidence="2 3">KUS-F28377</strain>
    </source>
</reference>
<feature type="region of interest" description="Disordered" evidence="1">
    <location>
        <begin position="1"/>
        <end position="27"/>
    </location>
</feature>
<feature type="compositionally biased region" description="Polar residues" evidence="1">
    <location>
        <begin position="1"/>
        <end position="13"/>
    </location>
</feature>
<accession>A0A1C7NVK8</accession>
<evidence type="ECO:0000256" key="1">
    <source>
        <dbReference type="SAM" id="MobiDB-lite"/>
    </source>
</evidence>
<feature type="compositionally biased region" description="Low complexity" evidence="1">
    <location>
        <begin position="15"/>
        <end position="27"/>
    </location>
</feature>